<reference evidence="4 5" key="2">
    <citation type="submission" date="2015-01" db="EMBL/GenBank/DDBJ databases">
        <authorList>
            <consortium name="NBRP consortium"/>
            <person name="Sawabe T."/>
            <person name="Meirelles P."/>
            <person name="Feng G."/>
            <person name="Sayaka M."/>
            <person name="Hattori M."/>
            <person name="Ohkuma M."/>
        </authorList>
    </citation>
    <scope>NUCLEOTIDE SEQUENCE [LARGE SCALE GENOMIC DNA]</scope>
    <source>
        <strain evidence="5">JCM 19231</strain>
    </source>
</reference>
<comment type="caution">
    <text evidence="4">The sequence shown here is derived from an EMBL/GenBank/DDBJ whole genome shotgun (WGS) entry which is preliminary data.</text>
</comment>
<feature type="domain" description="Outer membrane protein beta-barrel" evidence="3">
    <location>
        <begin position="7"/>
        <end position="106"/>
    </location>
</feature>
<name>A0A0B8NT55_9VIBR</name>
<keyword evidence="1 2" id="KW-0732">Signal</keyword>
<dbReference type="InterPro" id="IPR011250">
    <property type="entry name" value="OMP/PagP_B-barrel"/>
</dbReference>
<gene>
    <name evidence="4" type="ORF">JCM19231_4386</name>
</gene>
<protein>
    <recommendedName>
        <fullName evidence="3">Outer membrane protein beta-barrel domain-containing protein</fullName>
    </recommendedName>
</protein>
<dbReference type="SUPFAM" id="SSF56925">
    <property type="entry name" value="OMPA-like"/>
    <property type="match status" value="1"/>
</dbReference>
<dbReference type="Proteomes" id="UP000031671">
    <property type="component" value="Unassembled WGS sequence"/>
</dbReference>
<evidence type="ECO:0000256" key="1">
    <source>
        <dbReference type="ARBA" id="ARBA00022729"/>
    </source>
</evidence>
<feature type="signal peptide" evidence="2">
    <location>
        <begin position="1"/>
        <end position="20"/>
    </location>
</feature>
<evidence type="ECO:0000313" key="5">
    <source>
        <dbReference type="Proteomes" id="UP000031671"/>
    </source>
</evidence>
<feature type="chain" id="PRO_5002136456" description="Outer membrane protein beta-barrel domain-containing protein" evidence="2">
    <location>
        <begin position="21"/>
        <end position="137"/>
    </location>
</feature>
<evidence type="ECO:0000313" key="4">
    <source>
        <dbReference type="EMBL" id="GAM55487.1"/>
    </source>
</evidence>
<evidence type="ECO:0000256" key="2">
    <source>
        <dbReference type="SAM" id="SignalP"/>
    </source>
</evidence>
<keyword evidence="5" id="KW-1185">Reference proteome</keyword>
<dbReference type="AlphaFoldDB" id="A0A0B8NT55"/>
<dbReference type="Pfam" id="PF13505">
    <property type="entry name" value="OMP_b-brl"/>
    <property type="match status" value="1"/>
</dbReference>
<dbReference type="InterPro" id="IPR027385">
    <property type="entry name" value="Beta-barrel_OMP"/>
</dbReference>
<proteinExistence type="predicted"/>
<reference evidence="4 5" key="1">
    <citation type="submission" date="2015-01" db="EMBL/GenBank/DDBJ databases">
        <title>Vibrio sp. C1 JCM 19231 whole genome shotgun sequence.</title>
        <authorList>
            <person name="Sawabe T."/>
            <person name="Meirelles P."/>
            <person name="Feng G."/>
            <person name="Sayaka M."/>
            <person name="Hattori M."/>
            <person name="Ohkuma M."/>
        </authorList>
    </citation>
    <scope>NUCLEOTIDE SEQUENCE [LARGE SCALE GENOMIC DNA]</scope>
    <source>
        <strain evidence="5">JCM 19231</strain>
    </source>
</reference>
<sequence>MKKTAALIASLSLLSIPAIAQDEVAEPKAQGHRIGLGFASTEEPDLEVSFGKGLKLEYGYEFNNIVGINLSYAGFGEDVLGGLFKVEGSTFKLDTDLGYTFHFDNFAINYVLSVWLGLMKSGQPLARKRAMTILLSS</sequence>
<accession>A0A0B8NT55</accession>
<organism evidence="4 5">
    <name type="scientific">Vibrio ishigakensis</name>
    <dbReference type="NCBI Taxonomy" id="1481914"/>
    <lineage>
        <taxon>Bacteria</taxon>
        <taxon>Pseudomonadati</taxon>
        <taxon>Pseudomonadota</taxon>
        <taxon>Gammaproteobacteria</taxon>
        <taxon>Vibrionales</taxon>
        <taxon>Vibrionaceae</taxon>
        <taxon>Vibrio</taxon>
    </lineage>
</organism>
<evidence type="ECO:0000259" key="3">
    <source>
        <dbReference type="Pfam" id="PF13505"/>
    </source>
</evidence>
<dbReference type="EMBL" id="BBRZ01000014">
    <property type="protein sequence ID" value="GAM55487.1"/>
    <property type="molecule type" value="Genomic_DNA"/>
</dbReference>